<keyword evidence="1" id="KW-1133">Transmembrane helix</keyword>
<proteinExistence type="predicted"/>
<organism evidence="2">
    <name type="scientific">Timema douglasi</name>
    <name type="common">Walking stick</name>
    <dbReference type="NCBI Taxonomy" id="61478"/>
    <lineage>
        <taxon>Eukaryota</taxon>
        <taxon>Metazoa</taxon>
        <taxon>Ecdysozoa</taxon>
        <taxon>Arthropoda</taxon>
        <taxon>Hexapoda</taxon>
        <taxon>Insecta</taxon>
        <taxon>Pterygota</taxon>
        <taxon>Neoptera</taxon>
        <taxon>Polyneoptera</taxon>
        <taxon>Phasmatodea</taxon>
        <taxon>Timematodea</taxon>
        <taxon>Timematoidea</taxon>
        <taxon>Timematidae</taxon>
        <taxon>Timema</taxon>
    </lineage>
</organism>
<reference evidence="2" key="1">
    <citation type="submission" date="2020-11" db="EMBL/GenBank/DDBJ databases">
        <authorList>
            <person name="Tran Van P."/>
        </authorList>
    </citation>
    <scope>NUCLEOTIDE SEQUENCE</scope>
</reference>
<dbReference type="AlphaFoldDB" id="A0A7R8VLT3"/>
<evidence type="ECO:0000313" key="2">
    <source>
        <dbReference type="EMBL" id="CAD7200888.1"/>
    </source>
</evidence>
<evidence type="ECO:0000256" key="1">
    <source>
        <dbReference type="SAM" id="Phobius"/>
    </source>
</evidence>
<keyword evidence="1" id="KW-0472">Membrane</keyword>
<accession>A0A7R8VLT3</accession>
<sequence>MERSCRSLGPCRFFVSSSFLSTTLSSHVDHFVVYHFACSHNSTWDKSIVVITGVWRSGRALAQLVTRPLCHSRSPHGFQFRKGGINTETDHIVGITRFRVLPSLHDHSNTSTTTMKAVFAFLALFAIFAIAFAQESAPKESLKGSEAVYLASPYGYAGYAGYGAYGAYPYAGYGVGYNAYSGLYYR</sequence>
<gene>
    <name evidence="2" type="ORF">TDIB3V08_LOCUS7099</name>
</gene>
<name>A0A7R8VLT3_TIMDO</name>
<dbReference type="EMBL" id="OA567859">
    <property type="protein sequence ID" value="CAD7200888.1"/>
    <property type="molecule type" value="Genomic_DNA"/>
</dbReference>
<protein>
    <submittedName>
        <fullName evidence="2">Uncharacterized protein</fullName>
    </submittedName>
</protein>
<feature type="transmembrane region" description="Helical" evidence="1">
    <location>
        <begin position="117"/>
        <end position="133"/>
    </location>
</feature>
<keyword evidence="1" id="KW-0812">Transmembrane</keyword>